<reference evidence="7 8" key="1">
    <citation type="journal article" date="2018" name="BMC Genomics">
        <title>Genomic comparison of Trypanosoma conorhini and Trypanosoma rangeli to Trypanosoma cruzi strains of high and low virulence.</title>
        <authorList>
            <person name="Bradwell K.R."/>
            <person name="Koparde V.N."/>
            <person name="Matveyev A.V."/>
            <person name="Serrano M.G."/>
            <person name="Alves J.M."/>
            <person name="Parikh H."/>
            <person name="Huang B."/>
            <person name="Lee V."/>
            <person name="Espinosa-Alvarez O."/>
            <person name="Ortiz P.A."/>
            <person name="Costa-Martins A.G."/>
            <person name="Teixeira M.M."/>
            <person name="Buck G.A."/>
        </authorList>
    </citation>
    <scope>NUCLEOTIDE SEQUENCE [LARGE SCALE GENOMIC DNA]</scope>
    <source>
        <strain evidence="7 8">025E</strain>
    </source>
</reference>
<dbReference type="PROSITE" id="PS50103">
    <property type="entry name" value="ZF_C3H1"/>
    <property type="match status" value="1"/>
</dbReference>
<dbReference type="EMBL" id="MKKU01000398">
    <property type="protein sequence ID" value="RNF13602.1"/>
    <property type="molecule type" value="Genomic_DNA"/>
</dbReference>
<proteinExistence type="predicted"/>
<feature type="compositionally biased region" description="Polar residues" evidence="5">
    <location>
        <begin position="161"/>
        <end position="171"/>
    </location>
</feature>
<keyword evidence="3 4" id="KW-0862">Zinc</keyword>
<evidence type="ECO:0000256" key="5">
    <source>
        <dbReference type="SAM" id="MobiDB-lite"/>
    </source>
</evidence>
<comment type="caution">
    <text evidence="7">The sequence shown here is derived from an EMBL/GenBank/DDBJ whole genome shotgun (WGS) entry which is preliminary data.</text>
</comment>
<keyword evidence="1 4" id="KW-0479">Metal-binding</keyword>
<dbReference type="Proteomes" id="UP000284403">
    <property type="component" value="Unassembled WGS sequence"/>
</dbReference>
<evidence type="ECO:0000256" key="4">
    <source>
        <dbReference type="PROSITE-ProRule" id="PRU00723"/>
    </source>
</evidence>
<feature type="compositionally biased region" description="Polar residues" evidence="5">
    <location>
        <begin position="140"/>
        <end position="149"/>
    </location>
</feature>
<dbReference type="InterPro" id="IPR000571">
    <property type="entry name" value="Znf_CCCH"/>
</dbReference>
<dbReference type="GeneID" id="40319761"/>
<keyword evidence="2 4" id="KW-0863">Zinc-finger</keyword>
<dbReference type="AlphaFoldDB" id="A0A3R7KQY7"/>
<dbReference type="Pfam" id="PF00642">
    <property type="entry name" value="zf-CCCH"/>
    <property type="match status" value="1"/>
</dbReference>
<dbReference type="SMART" id="SM00356">
    <property type="entry name" value="ZnF_C3H1"/>
    <property type="match status" value="1"/>
</dbReference>
<sequence>MSGGKSPLFGSSRRLRLFRKPTGEEEWAYSHNPYEYSASNTDWIQQRTLNPCRHYAEGRCNRGSSCRFFHELRHTVIVTPHTTPKQPTFTPLTGTTPLSAGALALGGKSPPASVGSINGRQSHASSAVEPSASAGPTEASARQPSSGSAGDSGYHIKGTLPLSNSNLDTPQLHATLSTDSLVVSPLQKGDTNLQGSFPPVTLQTVSQQR</sequence>
<evidence type="ECO:0000256" key="1">
    <source>
        <dbReference type="ARBA" id="ARBA00022723"/>
    </source>
</evidence>
<name>A0A3R7KQY7_9TRYP</name>
<feature type="zinc finger region" description="C3H1-type" evidence="4">
    <location>
        <begin position="46"/>
        <end position="73"/>
    </location>
</feature>
<evidence type="ECO:0000313" key="7">
    <source>
        <dbReference type="EMBL" id="RNF13602.1"/>
    </source>
</evidence>
<dbReference type="GO" id="GO:0008270">
    <property type="term" value="F:zinc ion binding"/>
    <property type="evidence" value="ECO:0007669"/>
    <property type="project" value="UniProtKB-KW"/>
</dbReference>
<protein>
    <recommendedName>
        <fullName evidence="6">C3H1-type domain-containing protein</fullName>
    </recommendedName>
</protein>
<organism evidence="7 8">
    <name type="scientific">Trypanosoma conorhini</name>
    <dbReference type="NCBI Taxonomy" id="83891"/>
    <lineage>
        <taxon>Eukaryota</taxon>
        <taxon>Discoba</taxon>
        <taxon>Euglenozoa</taxon>
        <taxon>Kinetoplastea</taxon>
        <taxon>Metakinetoplastina</taxon>
        <taxon>Trypanosomatida</taxon>
        <taxon>Trypanosomatidae</taxon>
        <taxon>Trypanosoma</taxon>
    </lineage>
</organism>
<keyword evidence="8" id="KW-1185">Reference proteome</keyword>
<dbReference type="OrthoDB" id="239411at2759"/>
<evidence type="ECO:0000256" key="2">
    <source>
        <dbReference type="ARBA" id="ARBA00022771"/>
    </source>
</evidence>
<evidence type="ECO:0000313" key="8">
    <source>
        <dbReference type="Proteomes" id="UP000284403"/>
    </source>
</evidence>
<feature type="domain" description="C3H1-type" evidence="6">
    <location>
        <begin position="46"/>
        <end position="73"/>
    </location>
</feature>
<dbReference type="SUPFAM" id="SSF90229">
    <property type="entry name" value="CCCH zinc finger"/>
    <property type="match status" value="1"/>
</dbReference>
<dbReference type="InterPro" id="IPR036855">
    <property type="entry name" value="Znf_CCCH_sf"/>
</dbReference>
<evidence type="ECO:0000259" key="6">
    <source>
        <dbReference type="PROSITE" id="PS50103"/>
    </source>
</evidence>
<feature type="region of interest" description="Disordered" evidence="5">
    <location>
        <begin position="100"/>
        <end position="171"/>
    </location>
</feature>
<evidence type="ECO:0000256" key="3">
    <source>
        <dbReference type="ARBA" id="ARBA00022833"/>
    </source>
</evidence>
<gene>
    <name evidence="7" type="ORF">Tco025E_06150</name>
</gene>
<dbReference type="RefSeq" id="XP_029226868.1">
    <property type="nucleotide sequence ID" value="XM_029373038.1"/>
</dbReference>
<feature type="compositionally biased region" description="Polar residues" evidence="5">
    <location>
        <begin position="189"/>
        <end position="209"/>
    </location>
</feature>
<feature type="region of interest" description="Disordered" evidence="5">
    <location>
        <begin position="186"/>
        <end position="209"/>
    </location>
</feature>
<dbReference type="Gene3D" id="4.10.1000.10">
    <property type="entry name" value="Zinc finger, CCCH-type"/>
    <property type="match status" value="1"/>
</dbReference>
<feature type="compositionally biased region" description="Polar residues" evidence="5">
    <location>
        <begin position="115"/>
        <end position="125"/>
    </location>
</feature>
<accession>A0A3R7KQY7</accession>